<dbReference type="InterPro" id="IPR021333">
    <property type="entry name" value="DUF2946"/>
</dbReference>
<dbReference type="EMBL" id="POUW01000011">
    <property type="protein sequence ID" value="PNG03211.1"/>
    <property type="molecule type" value="Genomic_DNA"/>
</dbReference>
<dbReference type="Pfam" id="PF11162">
    <property type="entry name" value="DUF2946"/>
    <property type="match status" value="1"/>
</dbReference>
<name>A0A2N8SL72_STUST</name>
<evidence type="ECO:0000313" key="2">
    <source>
        <dbReference type="Proteomes" id="UP000235897"/>
    </source>
</evidence>
<dbReference type="Proteomes" id="UP000235897">
    <property type="component" value="Unassembled WGS sequence"/>
</dbReference>
<accession>A0A2N8SL72</accession>
<dbReference type="RefSeq" id="WP_031310867.1">
    <property type="nucleotide sequence ID" value="NZ_CP073105.1"/>
</dbReference>
<dbReference type="AlphaFoldDB" id="A0A2N8SL72"/>
<reference evidence="1 2" key="1">
    <citation type="submission" date="2018-01" db="EMBL/GenBank/DDBJ databases">
        <title>Denitrification phenotypes of diverse strains of Pseudomonas stutzeri.</title>
        <authorList>
            <person name="Milligan D.A."/>
            <person name="Bergaust L."/>
            <person name="Bakken L.R."/>
            <person name="Frostegard A."/>
        </authorList>
    </citation>
    <scope>NUCLEOTIDE SEQUENCE [LARGE SCALE GENOMIC DNA]</scope>
    <source>
        <strain evidence="1 2">28a3</strain>
    </source>
</reference>
<proteinExistence type="predicted"/>
<protein>
    <submittedName>
        <fullName evidence="1">DUF2946 domain-containing protein</fullName>
    </submittedName>
</protein>
<organism evidence="1 2">
    <name type="scientific">Stutzerimonas stutzeri</name>
    <name type="common">Pseudomonas stutzeri</name>
    <dbReference type="NCBI Taxonomy" id="316"/>
    <lineage>
        <taxon>Bacteria</taxon>
        <taxon>Pseudomonadati</taxon>
        <taxon>Pseudomonadota</taxon>
        <taxon>Gammaproteobacteria</taxon>
        <taxon>Pseudomonadales</taxon>
        <taxon>Pseudomonadaceae</taxon>
        <taxon>Stutzerimonas</taxon>
    </lineage>
</organism>
<evidence type="ECO:0000313" key="1">
    <source>
        <dbReference type="EMBL" id="PNG03211.1"/>
    </source>
</evidence>
<comment type="caution">
    <text evidence="1">The sequence shown here is derived from an EMBL/GenBank/DDBJ whole genome shotgun (WGS) entry which is preliminary data.</text>
</comment>
<gene>
    <name evidence="1" type="ORF">CXL00_21845</name>
</gene>
<sequence>MFRSRRAPVWLATFAVLLHLLAMPLMGNAAPMMGMAGHCAAAEARQHGGHPLAAQVETGQKEHAAHSDQSEPKPAAHALGMPCCCAAGAAALAAITPSTPQLPLLRRAALGLLPLANAVHASPRYCWPSLNPRASPVV</sequence>